<dbReference type="AlphaFoldDB" id="R7VA83"/>
<evidence type="ECO:0000313" key="2">
    <source>
        <dbReference type="EnsemblMetazoa" id="CapteP201136"/>
    </source>
</evidence>
<proteinExistence type="predicted"/>
<dbReference type="HOGENOM" id="CLU_2294295_0_0_1"/>
<dbReference type="EMBL" id="KB293638">
    <property type="protein sequence ID" value="ELU15718.1"/>
    <property type="molecule type" value="Genomic_DNA"/>
</dbReference>
<dbReference type="EnsemblMetazoa" id="CapteT201136">
    <property type="protein sequence ID" value="CapteP201136"/>
    <property type="gene ID" value="CapteG201136"/>
</dbReference>
<evidence type="ECO:0000313" key="1">
    <source>
        <dbReference type="EMBL" id="ELU15718.1"/>
    </source>
</evidence>
<reference evidence="3" key="1">
    <citation type="submission" date="2012-12" db="EMBL/GenBank/DDBJ databases">
        <authorList>
            <person name="Hellsten U."/>
            <person name="Grimwood J."/>
            <person name="Chapman J.A."/>
            <person name="Shapiro H."/>
            <person name="Aerts A."/>
            <person name="Otillar R.P."/>
            <person name="Terry A.Y."/>
            <person name="Boore J.L."/>
            <person name="Simakov O."/>
            <person name="Marletaz F."/>
            <person name="Cho S.-J."/>
            <person name="Edsinger-Gonzales E."/>
            <person name="Havlak P."/>
            <person name="Kuo D.-H."/>
            <person name="Larsson T."/>
            <person name="Lv J."/>
            <person name="Arendt D."/>
            <person name="Savage R."/>
            <person name="Osoegawa K."/>
            <person name="de Jong P."/>
            <person name="Lindberg D.R."/>
            <person name="Seaver E.C."/>
            <person name="Weisblat D.A."/>
            <person name="Putnam N.H."/>
            <person name="Grigoriev I.V."/>
            <person name="Rokhsar D.S."/>
        </authorList>
    </citation>
    <scope>NUCLEOTIDE SEQUENCE</scope>
    <source>
        <strain evidence="3">I ESC-2004</strain>
    </source>
</reference>
<name>R7VA83_CAPTE</name>
<evidence type="ECO:0000313" key="3">
    <source>
        <dbReference type="Proteomes" id="UP000014760"/>
    </source>
</evidence>
<accession>R7VA83</accession>
<reference evidence="2" key="3">
    <citation type="submission" date="2015-06" db="UniProtKB">
        <authorList>
            <consortium name="EnsemblMetazoa"/>
        </authorList>
    </citation>
    <scope>IDENTIFICATION</scope>
</reference>
<dbReference type="EMBL" id="AMQN01004483">
    <property type="status" value="NOT_ANNOTATED_CDS"/>
    <property type="molecule type" value="Genomic_DNA"/>
</dbReference>
<sequence length="101" mass="10591">MGGSMSQFVDDFVCLNQMGCPDRGATFKSGANFGFIESLVGVGDGDVWVDGVAFCVVSKEEGWADGGVRKVIDEKGEEYVAKYTPLGDTADGGKLDSLLAV</sequence>
<organism evidence="1">
    <name type="scientific">Capitella teleta</name>
    <name type="common">Polychaete worm</name>
    <dbReference type="NCBI Taxonomy" id="283909"/>
    <lineage>
        <taxon>Eukaryota</taxon>
        <taxon>Metazoa</taxon>
        <taxon>Spiralia</taxon>
        <taxon>Lophotrochozoa</taxon>
        <taxon>Annelida</taxon>
        <taxon>Polychaeta</taxon>
        <taxon>Sedentaria</taxon>
        <taxon>Scolecida</taxon>
        <taxon>Capitellidae</taxon>
        <taxon>Capitella</taxon>
    </lineage>
</organism>
<keyword evidence="3" id="KW-1185">Reference proteome</keyword>
<gene>
    <name evidence="1" type="ORF">CAPTEDRAFT_201136</name>
</gene>
<protein>
    <submittedName>
        <fullName evidence="1 2">Uncharacterized protein</fullName>
    </submittedName>
</protein>
<dbReference type="Proteomes" id="UP000014760">
    <property type="component" value="Unassembled WGS sequence"/>
</dbReference>
<reference evidence="1 3" key="2">
    <citation type="journal article" date="2013" name="Nature">
        <title>Insights into bilaterian evolution from three spiralian genomes.</title>
        <authorList>
            <person name="Simakov O."/>
            <person name="Marletaz F."/>
            <person name="Cho S.J."/>
            <person name="Edsinger-Gonzales E."/>
            <person name="Havlak P."/>
            <person name="Hellsten U."/>
            <person name="Kuo D.H."/>
            <person name="Larsson T."/>
            <person name="Lv J."/>
            <person name="Arendt D."/>
            <person name="Savage R."/>
            <person name="Osoegawa K."/>
            <person name="de Jong P."/>
            <person name="Grimwood J."/>
            <person name="Chapman J.A."/>
            <person name="Shapiro H."/>
            <person name="Aerts A."/>
            <person name="Otillar R.P."/>
            <person name="Terry A.Y."/>
            <person name="Boore J.L."/>
            <person name="Grigoriev I.V."/>
            <person name="Lindberg D.R."/>
            <person name="Seaver E.C."/>
            <person name="Weisblat D.A."/>
            <person name="Putnam N.H."/>
            <person name="Rokhsar D.S."/>
        </authorList>
    </citation>
    <scope>NUCLEOTIDE SEQUENCE</scope>
    <source>
        <strain evidence="1 3">I ESC-2004</strain>
    </source>
</reference>